<dbReference type="InParanoid" id="A0A2T3AXL0"/>
<protein>
    <submittedName>
        <fullName evidence="2">Uncharacterized protein</fullName>
    </submittedName>
</protein>
<feature type="compositionally biased region" description="Low complexity" evidence="1">
    <location>
        <begin position="83"/>
        <end position="93"/>
    </location>
</feature>
<feature type="compositionally biased region" description="Low complexity" evidence="1">
    <location>
        <begin position="52"/>
        <end position="68"/>
    </location>
</feature>
<dbReference type="GeneID" id="36573297"/>
<proteinExistence type="predicted"/>
<feature type="compositionally biased region" description="Basic residues" evidence="1">
    <location>
        <begin position="9"/>
        <end position="23"/>
    </location>
</feature>
<dbReference type="EMBL" id="KZ679013">
    <property type="protein sequence ID" value="PSS14795.1"/>
    <property type="molecule type" value="Genomic_DNA"/>
</dbReference>
<accession>A0A2T3AXL0</accession>
<evidence type="ECO:0000256" key="1">
    <source>
        <dbReference type="SAM" id="MobiDB-lite"/>
    </source>
</evidence>
<evidence type="ECO:0000313" key="2">
    <source>
        <dbReference type="EMBL" id="PSS14795.1"/>
    </source>
</evidence>
<evidence type="ECO:0000313" key="3">
    <source>
        <dbReference type="Proteomes" id="UP000241818"/>
    </source>
</evidence>
<feature type="region of interest" description="Disordered" evidence="1">
    <location>
        <begin position="1"/>
        <end position="23"/>
    </location>
</feature>
<name>A0A2T3AXL0_AMORE</name>
<sequence>MHEHMISHEKKRRKEGKSIHHQSIRSLAHSYVYPSIHSSMPTCQPANLPISNQNQNQNTNTNTNTNQPNQIALHHTTLHHTTLHPSTTAHLPTNNNSHQTPTPIS</sequence>
<dbReference type="AlphaFoldDB" id="A0A2T3AXL0"/>
<dbReference type="Proteomes" id="UP000241818">
    <property type="component" value="Unassembled WGS sequence"/>
</dbReference>
<feature type="region of interest" description="Disordered" evidence="1">
    <location>
        <begin position="82"/>
        <end position="105"/>
    </location>
</feature>
<feature type="region of interest" description="Disordered" evidence="1">
    <location>
        <begin position="43"/>
        <end position="68"/>
    </location>
</feature>
<dbReference type="RefSeq" id="XP_024719394.1">
    <property type="nucleotide sequence ID" value="XM_024865216.1"/>
</dbReference>
<feature type="compositionally biased region" description="Polar residues" evidence="1">
    <location>
        <begin position="94"/>
        <end position="105"/>
    </location>
</feature>
<organism evidence="2 3">
    <name type="scientific">Amorphotheca resinae ATCC 22711</name>
    <dbReference type="NCBI Taxonomy" id="857342"/>
    <lineage>
        <taxon>Eukaryota</taxon>
        <taxon>Fungi</taxon>
        <taxon>Dikarya</taxon>
        <taxon>Ascomycota</taxon>
        <taxon>Pezizomycotina</taxon>
        <taxon>Leotiomycetes</taxon>
        <taxon>Helotiales</taxon>
        <taxon>Amorphothecaceae</taxon>
        <taxon>Amorphotheca</taxon>
    </lineage>
</organism>
<gene>
    <name evidence="2" type="ORF">M430DRAFT_252930</name>
</gene>
<keyword evidence="3" id="KW-1185">Reference proteome</keyword>
<reference evidence="2 3" key="1">
    <citation type="journal article" date="2018" name="New Phytol.">
        <title>Comparative genomics and transcriptomics depict ericoid mycorrhizal fungi as versatile saprotrophs and plant mutualists.</title>
        <authorList>
            <person name="Martino E."/>
            <person name="Morin E."/>
            <person name="Grelet G.A."/>
            <person name="Kuo A."/>
            <person name="Kohler A."/>
            <person name="Daghino S."/>
            <person name="Barry K.W."/>
            <person name="Cichocki N."/>
            <person name="Clum A."/>
            <person name="Dockter R.B."/>
            <person name="Hainaut M."/>
            <person name="Kuo R.C."/>
            <person name="LaButti K."/>
            <person name="Lindahl B.D."/>
            <person name="Lindquist E.A."/>
            <person name="Lipzen A."/>
            <person name="Khouja H.R."/>
            <person name="Magnuson J."/>
            <person name="Murat C."/>
            <person name="Ohm R.A."/>
            <person name="Singer S.W."/>
            <person name="Spatafora J.W."/>
            <person name="Wang M."/>
            <person name="Veneault-Fourrey C."/>
            <person name="Henrissat B."/>
            <person name="Grigoriev I.V."/>
            <person name="Martin F.M."/>
            <person name="Perotto S."/>
        </authorList>
    </citation>
    <scope>NUCLEOTIDE SEQUENCE [LARGE SCALE GENOMIC DNA]</scope>
    <source>
        <strain evidence="2 3">ATCC 22711</strain>
    </source>
</reference>